<dbReference type="Proteomes" id="UP000007364">
    <property type="component" value="Unassembled WGS sequence"/>
</dbReference>
<proteinExistence type="predicted"/>
<evidence type="ECO:0000313" key="3">
    <source>
        <dbReference type="Proteomes" id="UP000007364"/>
    </source>
</evidence>
<comment type="caution">
    <text evidence="2">The sequence shown here is derived from an EMBL/GenBank/DDBJ whole genome shotgun (WGS) entry which is preliminary data.</text>
</comment>
<accession>K2PZ27</accession>
<dbReference type="eggNOG" id="COG3378">
    <property type="taxonomic scope" value="Bacteria"/>
</dbReference>
<name>K2PZ27_9FLAO</name>
<dbReference type="InterPro" id="IPR027417">
    <property type="entry name" value="P-loop_NTPase"/>
</dbReference>
<protein>
    <recommendedName>
        <fullName evidence="1">NrS-1 polymerase-like helicase domain-containing protein</fullName>
    </recommendedName>
</protein>
<dbReference type="EMBL" id="AMSG01000048">
    <property type="protein sequence ID" value="EKF53851.1"/>
    <property type="molecule type" value="Genomic_DNA"/>
</dbReference>
<organism evidence="2 3">
    <name type="scientific">Galbibacter marinus</name>
    <dbReference type="NCBI Taxonomy" id="555500"/>
    <lineage>
        <taxon>Bacteria</taxon>
        <taxon>Pseudomonadati</taxon>
        <taxon>Bacteroidota</taxon>
        <taxon>Flavobacteriia</taxon>
        <taxon>Flavobacteriales</taxon>
        <taxon>Flavobacteriaceae</taxon>
        <taxon>Galbibacter</taxon>
    </lineage>
</organism>
<feature type="domain" description="NrS-1 polymerase-like helicase" evidence="1">
    <location>
        <begin position="131"/>
        <end position="236"/>
    </location>
</feature>
<keyword evidence="3" id="KW-1185">Reference proteome</keyword>
<sequence>MRGANRTEVSMRISWDYYLIDDDVPTVSGKSITKLIKWNKQAIIDDFGKKYLDKIPKYNGFTCVPSHLNYKQVIGKRFNEYHPISHKPKEGSIEKTYNFLSHIFGEQLPQGLDYLQLLLTKPTQYLPILCLVSNERNTGKSTFLKFLKAFFEANATFIESNSFQSQFNSDWAGKLLGLMDETLFNQEEITEKLKYLSTSNIQKLEAKGKDRIEIYLFIKFIICTNNEDNFIKIDEYSERFWVRKIRPLNSTNSEMLEELIQEIPAFMYYLTKRKLSTRKQSRMWFSFEQIKTKAFTKLVQNNKSRVEKELASILYMIMERIELKEINLCPYDAVSLVSKSRIKTSHTEMRKILKRNWKLTNQNNTSWYEKFTIWPDGDIQSKKAKGRYFTITKKFLIENFDDFDDN</sequence>
<evidence type="ECO:0000259" key="1">
    <source>
        <dbReference type="Pfam" id="PF19263"/>
    </source>
</evidence>
<dbReference type="PATRIC" id="fig|555500.3.peg.3175"/>
<dbReference type="STRING" id="555500.I215_15417"/>
<dbReference type="SUPFAM" id="SSF52540">
    <property type="entry name" value="P-loop containing nucleoside triphosphate hydrolases"/>
    <property type="match status" value="1"/>
</dbReference>
<gene>
    <name evidence="2" type="ORF">I215_15417</name>
</gene>
<dbReference type="Gene3D" id="3.40.50.300">
    <property type="entry name" value="P-loop containing nucleotide triphosphate hydrolases"/>
    <property type="match status" value="1"/>
</dbReference>
<dbReference type="InterPro" id="IPR045455">
    <property type="entry name" value="NrS-1_pol-like_helicase"/>
</dbReference>
<dbReference type="RefSeq" id="WP_008992905.1">
    <property type="nucleotide sequence ID" value="NZ_AMSG01000048.1"/>
</dbReference>
<dbReference type="AlphaFoldDB" id="K2PZ27"/>
<dbReference type="Pfam" id="PF19263">
    <property type="entry name" value="DUF5906"/>
    <property type="match status" value="1"/>
</dbReference>
<evidence type="ECO:0000313" key="2">
    <source>
        <dbReference type="EMBL" id="EKF53851.1"/>
    </source>
</evidence>
<reference evidence="2 3" key="1">
    <citation type="journal article" date="2012" name="J. Bacteriol.">
        <title>Genome Sequence of Galbibacter marinum Type Strain ck-I2-15.</title>
        <authorList>
            <person name="Lai Q."/>
            <person name="Li C."/>
            <person name="Shao Z."/>
        </authorList>
    </citation>
    <scope>NUCLEOTIDE SEQUENCE [LARGE SCALE GENOMIC DNA]</scope>
    <source>
        <strain evidence="3">ck-I2-15</strain>
    </source>
</reference>